<dbReference type="InterPro" id="IPR003501">
    <property type="entry name" value="PTS_EIIB_2/3"/>
</dbReference>
<dbReference type="InterPro" id="IPR013011">
    <property type="entry name" value="PTS_EIIB_2"/>
</dbReference>
<accession>A0A0R1REY3</accession>
<proteinExistence type="predicted"/>
<reference evidence="3 4" key="1">
    <citation type="journal article" date="2015" name="Genome Announc.">
        <title>Expanding the biotechnology potential of lactobacilli through comparative genomics of 213 strains and associated genera.</title>
        <authorList>
            <person name="Sun Z."/>
            <person name="Harris H.M."/>
            <person name="McCann A."/>
            <person name="Guo C."/>
            <person name="Argimon S."/>
            <person name="Zhang W."/>
            <person name="Yang X."/>
            <person name="Jeffery I.B."/>
            <person name="Cooney J.C."/>
            <person name="Kagawa T.F."/>
            <person name="Liu W."/>
            <person name="Song Y."/>
            <person name="Salvetti E."/>
            <person name="Wrobel A."/>
            <person name="Rasinkangas P."/>
            <person name="Parkhill J."/>
            <person name="Rea M.C."/>
            <person name="O'Sullivan O."/>
            <person name="Ritari J."/>
            <person name="Douillard F.P."/>
            <person name="Paul Ross R."/>
            <person name="Yang R."/>
            <person name="Briner A.E."/>
            <person name="Felis G.E."/>
            <person name="de Vos W.M."/>
            <person name="Barrangou R."/>
            <person name="Klaenhammer T.R."/>
            <person name="Caufield P.W."/>
            <person name="Cui Y."/>
            <person name="Zhang H."/>
            <person name="O'Toole P.W."/>
        </authorList>
    </citation>
    <scope>NUCLEOTIDE SEQUENCE [LARGE SCALE GENOMIC DNA]</scope>
    <source>
        <strain evidence="3 4">DSM 15707</strain>
    </source>
</reference>
<dbReference type="AlphaFoldDB" id="A0A0R1REY3"/>
<evidence type="ECO:0000313" key="4">
    <source>
        <dbReference type="Proteomes" id="UP000051697"/>
    </source>
</evidence>
<organism evidence="3 4">
    <name type="scientific">Paucilactobacillus oligofermentans DSM 15707 = LMG 22743</name>
    <dbReference type="NCBI Taxonomy" id="1423778"/>
    <lineage>
        <taxon>Bacteria</taxon>
        <taxon>Bacillati</taxon>
        <taxon>Bacillota</taxon>
        <taxon>Bacilli</taxon>
        <taxon>Lactobacillales</taxon>
        <taxon>Lactobacillaceae</taxon>
        <taxon>Paucilactobacillus</taxon>
    </lineage>
</organism>
<dbReference type="STRING" id="1423778.FC70_GL001199"/>
<keyword evidence="4" id="KW-1185">Reference proteome</keyword>
<dbReference type="PATRIC" id="fig|1423778.4.peg.1233"/>
<protein>
    <recommendedName>
        <fullName evidence="2">PTS EIIB type-2 domain-containing protein</fullName>
    </recommendedName>
</protein>
<dbReference type="Pfam" id="PF02302">
    <property type="entry name" value="PTS_IIB"/>
    <property type="match status" value="1"/>
</dbReference>
<comment type="caution">
    <text evidence="3">The sequence shown here is derived from an EMBL/GenBank/DDBJ whole genome shotgun (WGS) entry which is preliminary data.</text>
</comment>
<dbReference type="Proteomes" id="UP000051697">
    <property type="component" value="Unassembled WGS sequence"/>
</dbReference>
<dbReference type="GO" id="GO:0009401">
    <property type="term" value="P:phosphoenolpyruvate-dependent sugar phosphotransferase system"/>
    <property type="evidence" value="ECO:0007669"/>
    <property type="project" value="InterPro"/>
</dbReference>
<evidence type="ECO:0000256" key="1">
    <source>
        <dbReference type="ARBA" id="ARBA00022679"/>
    </source>
</evidence>
<evidence type="ECO:0000313" key="3">
    <source>
        <dbReference type="EMBL" id="KRL55597.1"/>
    </source>
</evidence>
<sequence>MEEMKKILVACGAGVVTSTAAMNKLQEELTARGVDETKYKLGQSSVAEVQSLADQYDMAITTTQYDNDEIKIPVINGLPLLTNIGAEKVIDEVIANLD</sequence>
<evidence type="ECO:0000259" key="2">
    <source>
        <dbReference type="PROSITE" id="PS51099"/>
    </source>
</evidence>
<dbReference type="GO" id="GO:0008982">
    <property type="term" value="F:protein-N(PI)-phosphohistidine-sugar phosphotransferase activity"/>
    <property type="evidence" value="ECO:0007669"/>
    <property type="project" value="InterPro"/>
</dbReference>
<dbReference type="SUPFAM" id="SSF52794">
    <property type="entry name" value="PTS system IIB component-like"/>
    <property type="match status" value="1"/>
</dbReference>
<gene>
    <name evidence="3" type="ORF">FC70_GL001199</name>
</gene>
<feature type="domain" description="PTS EIIB type-2" evidence="2">
    <location>
        <begin position="5"/>
        <end position="98"/>
    </location>
</feature>
<dbReference type="Gene3D" id="3.40.50.2300">
    <property type="match status" value="1"/>
</dbReference>
<dbReference type="CDD" id="cd05566">
    <property type="entry name" value="PTS_IIB_galactitol"/>
    <property type="match status" value="1"/>
</dbReference>
<keyword evidence="1" id="KW-0808">Transferase</keyword>
<dbReference type="InterPro" id="IPR036095">
    <property type="entry name" value="PTS_EIIB-like_sf"/>
</dbReference>
<name>A0A0R1REY3_9LACO</name>
<dbReference type="EMBL" id="AZFE01000031">
    <property type="protein sequence ID" value="KRL55597.1"/>
    <property type="molecule type" value="Genomic_DNA"/>
</dbReference>
<dbReference type="PROSITE" id="PS51099">
    <property type="entry name" value="PTS_EIIB_TYPE_2"/>
    <property type="match status" value="1"/>
</dbReference>